<dbReference type="Proteomes" id="UP000516428">
    <property type="component" value="Plasmid unnamed2"/>
</dbReference>
<evidence type="ECO:0000313" key="2">
    <source>
        <dbReference type="Proteomes" id="UP000516428"/>
    </source>
</evidence>
<evidence type="ECO:0000313" key="1">
    <source>
        <dbReference type="EMBL" id="QNS09537.1"/>
    </source>
</evidence>
<keyword evidence="1" id="KW-0614">Plasmid</keyword>
<accession>A0A7H1BLD2</accession>
<name>A0A7H1BLD2_9ACTN</name>
<proteinExistence type="predicted"/>
<geneLocation type="plasmid" evidence="1 2">
    <name>unnamed2</name>
</geneLocation>
<organism evidence="1 2">
    <name type="scientific">Streptomyces xanthii</name>
    <dbReference type="NCBI Taxonomy" id="2768069"/>
    <lineage>
        <taxon>Bacteria</taxon>
        <taxon>Bacillati</taxon>
        <taxon>Actinomycetota</taxon>
        <taxon>Actinomycetes</taxon>
        <taxon>Kitasatosporales</taxon>
        <taxon>Streptomycetaceae</taxon>
        <taxon>Streptomyces</taxon>
    </lineage>
</organism>
<dbReference type="AlphaFoldDB" id="A0A7H1BLD2"/>
<reference evidence="1 2" key="1">
    <citation type="submission" date="2020-09" db="EMBL/GenBank/DDBJ databases">
        <title>A novel species.</title>
        <authorList>
            <person name="Gao J."/>
        </authorList>
    </citation>
    <scope>NUCLEOTIDE SEQUENCE [LARGE SCALE GENOMIC DNA]</scope>
    <source>
        <strain evidence="1 2">CRXT-Y-14</strain>
        <plasmid evidence="1 2">unnamed2</plasmid>
    </source>
</reference>
<sequence>MSYWEDLDLLDDVIARQQWTAIAAKDSPGTIDAGVSEVRKVREGVGLPPSGGTPDGITFSTNVKAALSRSLDASGDVINVWMVYDRFATIKDKGADDNPLRDETTNLILKWEGGDWKVTTDPTYTAKVKYPHAYDPASRYAWADGWREVTDG</sequence>
<gene>
    <name evidence="1" type="ORF">IAG42_37675</name>
</gene>
<evidence type="ECO:0008006" key="3">
    <source>
        <dbReference type="Google" id="ProtNLM"/>
    </source>
</evidence>
<keyword evidence="2" id="KW-1185">Reference proteome</keyword>
<dbReference type="EMBL" id="CP061283">
    <property type="protein sequence ID" value="QNS09537.1"/>
    <property type="molecule type" value="Genomic_DNA"/>
</dbReference>
<protein>
    <recommendedName>
        <fullName evidence="3">SnoaL-like domain-containing protein</fullName>
    </recommendedName>
</protein>
<dbReference type="KEGG" id="sxn:IAG42_37675"/>